<organism evidence="1 2">
    <name type="scientific">Tepidibacter formicigenes DSM 15518</name>
    <dbReference type="NCBI Taxonomy" id="1123349"/>
    <lineage>
        <taxon>Bacteria</taxon>
        <taxon>Bacillati</taxon>
        <taxon>Bacillota</taxon>
        <taxon>Clostridia</taxon>
        <taxon>Peptostreptococcales</taxon>
        <taxon>Peptostreptococcaceae</taxon>
        <taxon>Tepidibacter</taxon>
    </lineage>
</organism>
<keyword evidence="2" id="KW-1185">Reference proteome</keyword>
<reference evidence="2" key="1">
    <citation type="submission" date="2016-11" db="EMBL/GenBank/DDBJ databases">
        <authorList>
            <person name="Varghese N."/>
            <person name="Submissions S."/>
        </authorList>
    </citation>
    <scope>NUCLEOTIDE SEQUENCE [LARGE SCALE GENOMIC DNA]</scope>
    <source>
        <strain evidence="2">DSM 15518</strain>
    </source>
</reference>
<sequence length="290" mass="34518">MIMMKRIKSPVLFDANILMNFKGQLEFLFSLFDNVLIHKQVMEEVLEETIKNEIDLIIKENEAVKIVEDSIIRGNVEKRLFEECDKELKDTFNIKDSKDLGEYKTLLYAKFNGIKLLSSQDTTVWRFITESTYFNDVDCITIQDLAYLIYLNADKKKDRRLGKSLYNYFGRKEHSFDSFKRYMERNNNEIPKYIEFENARIENYNQLVEGYAEFYSKEGFGSKEEIEREIVNAARNNLDTCINCLYSRIDERNVDYNNRICSLKCNLSDDKCLEVREDFSENIRKRTVEY</sequence>
<gene>
    <name evidence="1" type="ORF">SAMN02744037_01915</name>
</gene>
<dbReference type="AlphaFoldDB" id="A0A1M6QPV5"/>
<proteinExistence type="predicted"/>
<protein>
    <submittedName>
        <fullName evidence="1">Uncharacterized protein</fullName>
    </submittedName>
</protein>
<accession>A0A1M6QPV5</accession>
<evidence type="ECO:0000313" key="2">
    <source>
        <dbReference type="Proteomes" id="UP000242497"/>
    </source>
</evidence>
<dbReference type="Proteomes" id="UP000242497">
    <property type="component" value="Unassembled WGS sequence"/>
</dbReference>
<dbReference type="STRING" id="1123349.SAMN02744037_01915"/>
<name>A0A1M6QPV5_9FIRM</name>
<evidence type="ECO:0000313" key="1">
    <source>
        <dbReference type="EMBL" id="SHK22291.1"/>
    </source>
</evidence>
<dbReference type="EMBL" id="FRAE01000045">
    <property type="protein sequence ID" value="SHK22291.1"/>
    <property type="molecule type" value="Genomic_DNA"/>
</dbReference>